<evidence type="ECO:0000313" key="2">
    <source>
        <dbReference type="EMBL" id="EKO32012.1"/>
    </source>
</evidence>
<evidence type="ECO:0000256" key="1">
    <source>
        <dbReference type="SAM" id="Phobius"/>
    </source>
</evidence>
<feature type="transmembrane region" description="Helical" evidence="1">
    <location>
        <begin position="129"/>
        <end position="148"/>
    </location>
</feature>
<organism evidence="2 3">
    <name type="scientific">Leptospira santarosai str. MOR084</name>
    <dbReference type="NCBI Taxonomy" id="1049984"/>
    <lineage>
        <taxon>Bacteria</taxon>
        <taxon>Pseudomonadati</taxon>
        <taxon>Spirochaetota</taxon>
        <taxon>Spirochaetia</taxon>
        <taxon>Leptospirales</taxon>
        <taxon>Leptospiraceae</taxon>
        <taxon>Leptospira</taxon>
    </lineage>
</organism>
<dbReference type="AlphaFoldDB" id="A0A0E2B9Y2"/>
<accession>A0A0E2B9Y2</accession>
<keyword evidence="3" id="KW-1185">Reference proteome</keyword>
<feature type="transmembrane region" description="Helical" evidence="1">
    <location>
        <begin position="195"/>
        <end position="216"/>
    </location>
</feature>
<keyword evidence="1" id="KW-0812">Transmembrane</keyword>
<keyword evidence="1" id="KW-0472">Membrane</keyword>
<reference evidence="2" key="1">
    <citation type="submission" date="2012-10" db="EMBL/GenBank/DDBJ databases">
        <authorList>
            <person name="Harkins D.M."/>
            <person name="Durkin A.S."/>
            <person name="Brinkac L.M."/>
            <person name="Haft D.H."/>
            <person name="Selengut J.D."/>
            <person name="Sanka R."/>
            <person name="DePew J."/>
            <person name="Purushe J."/>
            <person name="Matthias M.A."/>
            <person name="Vinetz J.M."/>
            <person name="Sutton G.G."/>
            <person name="Nierman W.C."/>
            <person name="Fouts D.E."/>
        </authorList>
    </citation>
    <scope>NUCLEOTIDE SEQUENCE [LARGE SCALE GENOMIC DNA]</scope>
    <source>
        <strain evidence="2">MOR084</strain>
    </source>
</reference>
<protein>
    <submittedName>
        <fullName evidence="2">Uncharacterized protein</fullName>
    </submittedName>
</protein>
<comment type="caution">
    <text evidence="2">The sequence shown here is derived from an EMBL/GenBank/DDBJ whole genome shotgun (WGS) entry which is preliminary data.</text>
</comment>
<dbReference type="Proteomes" id="UP000006329">
    <property type="component" value="Unassembled WGS sequence"/>
</dbReference>
<feature type="transmembrane region" description="Helical" evidence="1">
    <location>
        <begin position="154"/>
        <end position="174"/>
    </location>
</feature>
<dbReference type="EMBL" id="AHON02000086">
    <property type="protein sequence ID" value="EKO32012.1"/>
    <property type="molecule type" value="Genomic_DNA"/>
</dbReference>
<keyword evidence="1" id="KW-1133">Transmembrane helix</keyword>
<name>A0A0E2B9Y2_9LEPT</name>
<sequence>MHVDRELLIKLEDYFIKLIPDLVPDIPKSRRQNGYSMEVTDKYGTEKFDSIKEYDFKYLPDTINLIQIGFLNNEDELKISIILDKEEGAFLELDFEATNAREKASALLEGLNKILRNYRTVNSFYHPPSFIQAPIVIVGFIYGILSFAELSYKNYIEAIGPGLITLAIVSYYYVGKKIRSIVSFETKRYQLFNHYLLWFISGSLSFLIFGTIFTYFKDKLLGLIK</sequence>
<proteinExistence type="predicted"/>
<evidence type="ECO:0000313" key="3">
    <source>
        <dbReference type="Proteomes" id="UP000006329"/>
    </source>
</evidence>
<gene>
    <name evidence="2" type="ORF">LEP1GSC179_0006</name>
</gene>